<proteinExistence type="inferred from homology"/>
<dbReference type="AlphaFoldDB" id="A0A2N0B3Q4"/>
<comment type="similarity">
    <text evidence="8">Belongs to the TsuA/YedE (TC 9.B.102) family.</text>
</comment>
<evidence type="ECO:0000313" key="11">
    <source>
        <dbReference type="EMBL" id="PJZ91170.1"/>
    </source>
</evidence>
<dbReference type="GO" id="GO:0005886">
    <property type="term" value="C:plasma membrane"/>
    <property type="evidence" value="ECO:0007669"/>
    <property type="project" value="UniProtKB-SubCell"/>
</dbReference>
<evidence type="ECO:0000256" key="4">
    <source>
        <dbReference type="ARBA" id="ARBA00022519"/>
    </source>
</evidence>
<dbReference type="PANTHER" id="PTHR30574">
    <property type="entry name" value="INNER MEMBRANE PROTEIN YEDE"/>
    <property type="match status" value="1"/>
</dbReference>
<dbReference type="InterPro" id="IPR007272">
    <property type="entry name" value="Sulf_transp_TsuA/YedE"/>
</dbReference>
<dbReference type="EMBL" id="NPEF02000027">
    <property type="protein sequence ID" value="MDV6237565.1"/>
    <property type="molecule type" value="Genomic_DNA"/>
</dbReference>
<feature type="transmembrane region" description="Helical" evidence="9">
    <location>
        <begin position="21"/>
        <end position="42"/>
    </location>
</feature>
<keyword evidence="12" id="KW-1185">Reference proteome</keyword>
<feature type="transmembrane region" description="Helical" evidence="9">
    <location>
        <begin position="131"/>
        <end position="150"/>
    </location>
</feature>
<reference evidence="11" key="1">
    <citation type="submission" date="2017-07" db="EMBL/GenBank/DDBJ databases">
        <title>Leptospira spp. isolated from tropical soils.</title>
        <authorList>
            <person name="Thibeaux R."/>
            <person name="Iraola G."/>
            <person name="Ferres I."/>
            <person name="Bierque E."/>
            <person name="Girault D."/>
            <person name="Soupe-Gilbert M.-E."/>
            <person name="Picardeau M."/>
            <person name="Goarant C."/>
        </authorList>
    </citation>
    <scope>NUCLEOTIDE SEQUENCE [LARGE SCALE GENOMIC DNA]</scope>
    <source>
        <strain evidence="11">ATI7-C-A5</strain>
    </source>
</reference>
<accession>A0A2N0B3Q4</accession>
<keyword evidence="4" id="KW-0997">Cell inner membrane</keyword>
<protein>
    <submittedName>
        <fullName evidence="11">Sulfur transport</fullName>
    </submittedName>
    <submittedName>
        <fullName evidence="10">YeeE/YedE thiosulfate transporter family protein</fullName>
    </submittedName>
</protein>
<evidence type="ECO:0000256" key="3">
    <source>
        <dbReference type="ARBA" id="ARBA00022475"/>
    </source>
</evidence>
<evidence type="ECO:0000256" key="1">
    <source>
        <dbReference type="ARBA" id="ARBA00004429"/>
    </source>
</evidence>
<dbReference type="OrthoDB" id="9794165at2"/>
<evidence type="ECO:0000256" key="8">
    <source>
        <dbReference type="ARBA" id="ARBA00035655"/>
    </source>
</evidence>
<comment type="caution">
    <text evidence="11">The sequence shown here is derived from an EMBL/GenBank/DDBJ whole genome shotgun (WGS) entry which is preliminary data.</text>
</comment>
<dbReference type="Pfam" id="PF04143">
    <property type="entry name" value="Sulf_transp"/>
    <property type="match status" value="1"/>
</dbReference>
<evidence type="ECO:0000313" key="10">
    <source>
        <dbReference type="EMBL" id="MDV6237565.1"/>
    </source>
</evidence>
<keyword evidence="2" id="KW-0813">Transport</keyword>
<feature type="transmembrane region" description="Helical" evidence="9">
    <location>
        <begin position="202"/>
        <end position="222"/>
    </location>
</feature>
<organism evidence="11">
    <name type="scientific">Leptospira ellisii</name>
    <dbReference type="NCBI Taxonomy" id="2023197"/>
    <lineage>
        <taxon>Bacteria</taxon>
        <taxon>Pseudomonadati</taxon>
        <taxon>Spirochaetota</taxon>
        <taxon>Spirochaetia</taxon>
        <taxon>Leptospirales</taxon>
        <taxon>Leptospiraceae</taxon>
        <taxon>Leptospira</taxon>
    </lineage>
</organism>
<evidence type="ECO:0000313" key="12">
    <source>
        <dbReference type="Proteomes" id="UP000232122"/>
    </source>
</evidence>
<keyword evidence="3" id="KW-1003">Cell membrane</keyword>
<reference evidence="10 12" key="2">
    <citation type="journal article" date="2018" name="Microb. Genom.">
        <title>Deciphering the unexplored Leptospira diversity from soils uncovers genomic evolution to virulence.</title>
        <authorList>
            <person name="Thibeaux R."/>
            <person name="Iraola G."/>
            <person name="Ferres I."/>
            <person name="Bierque E."/>
            <person name="Girault D."/>
            <person name="Soupe-Gilbert M.E."/>
            <person name="Picardeau M."/>
            <person name="Goarant C."/>
        </authorList>
    </citation>
    <scope>NUCLEOTIDE SEQUENCE [LARGE SCALE GENOMIC DNA]</scope>
    <source>
        <strain evidence="10 12">ATI7-C-A5</strain>
    </source>
</reference>
<feature type="transmembrane region" description="Helical" evidence="9">
    <location>
        <begin position="162"/>
        <end position="182"/>
    </location>
</feature>
<feature type="transmembrane region" description="Helical" evidence="9">
    <location>
        <begin position="320"/>
        <end position="342"/>
    </location>
</feature>
<dbReference type="RefSeq" id="WP_100765812.1">
    <property type="nucleotide sequence ID" value="NZ_NPEF02000027.1"/>
</dbReference>
<evidence type="ECO:0000256" key="9">
    <source>
        <dbReference type="SAM" id="Phobius"/>
    </source>
</evidence>
<evidence type="ECO:0000256" key="6">
    <source>
        <dbReference type="ARBA" id="ARBA00022989"/>
    </source>
</evidence>
<reference evidence="10" key="3">
    <citation type="submission" date="2023-10" db="EMBL/GenBank/DDBJ databases">
        <authorList>
            <person name="Picardeau M."/>
            <person name="Thibeaux R."/>
        </authorList>
    </citation>
    <scope>NUCLEOTIDE SEQUENCE</scope>
    <source>
        <strain evidence="10">ATI7-C-A5</strain>
    </source>
</reference>
<evidence type="ECO:0000256" key="7">
    <source>
        <dbReference type="ARBA" id="ARBA00023136"/>
    </source>
</evidence>
<feature type="transmembrane region" description="Helical" evidence="9">
    <location>
        <begin position="379"/>
        <end position="402"/>
    </location>
</feature>
<name>A0A2N0B3Q4_9LEPT</name>
<dbReference type="PANTHER" id="PTHR30574:SF1">
    <property type="entry name" value="SULPHUR TRANSPORT DOMAIN-CONTAINING PROTEIN"/>
    <property type="match status" value="1"/>
</dbReference>
<gene>
    <name evidence="10" type="ORF">CH379_018185</name>
    <name evidence="11" type="ORF">CH379_20165</name>
</gene>
<dbReference type="EMBL" id="NPEF01000356">
    <property type="protein sequence ID" value="PJZ91170.1"/>
    <property type="molecule type" value="Genomic_DNA"/>
</dbReference>
<keyword evidence="5 9" id="KW-0812">Transmembrane</keyword>
<keyword evidence="7 9" id="KW-0472">Membrane</keyword>
<sequence length="418" mass="44582">MDRDLFELSLIGTGDDSDPSGRIGGFLSGILFVAVLSFAYWLHSAEGFGREFSVSVLAGSALGFVMQRSRFCFFCNFRDYYQGGDPRGTLGILSSLAVSVLGTFAVFDAWIPSPEAEYLPPNAFIGPVHVHLLLGGFSFGLGMLLSGSCISGHLYRIGEGSFGSFPALFGAGIGFILGFSTWNRLYGLWIADAPVIWLPHNLGYAGSAAVILAVLFAAALWVSKDGIPVSRGTDPSFTNVRKKFPRVLFEGRWPSWIGGILVGVISVLYYLRVRPLGVTSELGRISINAANHFGILPDRLYGLDAIAGCVTKAEAGSWTINAVFVLSLVAGSFVSSFASSQFRPSVPEAPWHKIFLSWFGGILLGWGACVSIGCTFGTFFSGISAGSLSGFVFAFGLIFGILSGNRMLNGADKNSTKV</sequence>
<dbReference type="Proteomes" id="UP000232122">
    <property type="component" value="Unassembled WGS sequence"/>
</dbReference>
<keyword evidence="6 9" id="KW-1133">Transmembrane helix</keyword>
<feature type="transmembrane region" description="Helical" evidence="9">
    <location>
        <begin position="253"/>
        <end position="271"/>
    </location>
</feature>
<evidence type="ECO:0000256" key="5">
    <source>
        <dbReference type="ARBA" id="ARBA00022692"/>
    </source>
</evidence>
<evidence type="ECO:0000256" key="2">
    <source>
        <dbReference type="ARBA" id="ARBA00022448"/>
    </source>
</evidence>
<comment type="subcellular location">
    <subcellularLocation>
        <location evidence="1">Cell inner membrane</location>
        <topology evidence="1">Multi-pass membrane protein</topology>
    </subcellularLocation>
</comment>
<feature type="transmembrane region" description="Helical" evidence="9">
    <location>
        <begin position="354"/>
        <end position="373"/>
    </location>
</feature>
<feature type="transmembrane region" description="Helical" evidence="9">
    <location>
        <begin position="88"/>
        <end position="111"/>
    </location>
</feature>